<feature type="region of interest" description="Disordered" evidence="1">
    <location>
        <begin position="29"/>
        <end position="54"/>
    </location>
</feature>
<organism evidence="2 3">
    <name type="scientific">Sulfobacillus harzensis</name>
    <dbReference type="NCBI Taxonomy" id="2729629"/>
    <lineage>
        <taxon>Bacteria</taxon>
        <taxon>Bacillati</taxon>
        <taxon>Bacillota</taxon>
        <taxon>Clostridia</taxon>
        <taxon>Eubacteriales</taxon>
        <taxon>Clostridiales Family XVII. Incertae Sedis</taxon>
        <taxon>Sulfobacillus</taxon>
    </lineage>
</organism>
<evidence type="ECO:0000256" key="1">
    <source>
        <dbReference type="SAM" id="MobiDB-lite"/>
    </source>
</evidence>
<evidence type="ECO:0008006" key="4">
    <source>
        <dbReference type="Google" id="ProtNLM"/>
    </source>
</evidence>
<dbReference type="AlphaFoldDB" id="A0A7Y0L9I7"/>
<comment type="caution">
    <text evidence="2">The sequence shown here is derived from an EMBL/GenBank/DDBJ whole genome shotgun (WGS) entry which is preliminary data.</text>
</comment>
<evidence type="ECO:0000313" key="2">
    <source>
        <dbReference type="EMBL" id="NMP24990.1"/>
    </source>
</evidence>
<protein>
    <recommendedName>
        <fullName evidence="4">Lipoprotein</fullName>
    </recommendedName>
</protein>
<sequence length="312" mass="33522">MWASLIGAVGALLVASAFSVPLGRDPVPPAPKVSAHNRKPAKKTKKPASPPPMPAPLLPSHRIVAFYGNPLDARMGVLGQGTSQQMLGRLAQQAQAYQALDPSHPVIEALELVAVVAQGTPGPNGTYRLRMPPSLIESELKLARSAHALLILDVQVGHSPVAAEVKYLEPFLKQPDVELALDPEFDMNHIPGGIPGKEFGSMTATAINGAIDVLHQLVVQDHLPPKILIVHQFLPQMVPDWKNIHPLPGVSFIMDTDGFGTPALKTANYHSFITNQPIGYGGIKLFYTQDTPLMSPAQVLALQPPPLLIIYQ</sequence>
<keyword evidence="3" id="KW-1185">Reference proteome</keyword>
<reference evidence="2 3" key="1">
    <citation type="submission" date="2020-04" db="EMBL/GenBank/DDBJ databases">
        <authorList>
            <person name="Zhang R."/>
            <person name="Schippers A."/>
        </authorList>
    </citation>
    <scope>NUCLEOTIDE SEQUENCE [LARGE SCALE GENOMIC DNA]</scope>
    <source>
        <strain evidence="2 3">DSM 109850</strain>
    </source>
</reference>
<dbReference type="Proteomes" id="UP000533476">
    <property type="component" value="Unassembled WGS sequence"/>
</dbReference>
<dbReference type="RefSeq" id="WP_169103192.1">
    <property type="nucleotide sequence ID" value="NZ_JABBVZ010000191.1"/>
</dbReference>
<proteinExistence type="predicted"/>
<evidence type="ECO:0000313" key="3">
    <source>
        <dbReference type="Proteomes" id="UP000533476"/>
    </source>
</evidence>
<feature type="compositionally biased region" description="Basic residues" evidence="1">
    <location>
        <begin position="35"/>
        <end position="46"/>
    </location>
</feature>
<gene>
    <name evidence="2" type="ORF">HIJ39_22030</name>
</gene>
<accession>A0A7Y0L9I7</accession>
<name>A0A7Y0L9I7_9FIRM</name>
<dbReference type="EMBL" id="JABBVZ010000191">
    <property type="protein sequence ID" value="NMP24990.1"/>
    <property type="molecule type" value="Genomic_DNA"/>
</dbReference>